<name>A0AAF0ZXN8_SOLVR</name>
<dbReference type="Proteomes" id="UP001234989">
    <property type="component" value="Chromosome 11"/>
</dbReference>
<evidence type="ECO:0000313" key="1">
    <source>
        <dbReference type="EMBL" id="WMV53523.1"/>
    </source>
</evidence>
<proteinExistence type="predicted"/>
<dbReference type="AlphaFoldDB" id="A0AAF0ZXN8"/>
<keyword evidence="2" id="KW-1185">Reference proteome</keyword>
<dbReference type="EMBL" id="CP133622">
    <property type="protein sequence ID" value="WMV53523.1"/>
    <property type="molecule type" value="Genomic_DNA"/>
</dbReference>
<evidence type="ECO:0000313" key="2">
    <source>
        <dbReference type="Proteomes" id="UP001234989"/>
    </source>
</evidence>
<organism evidence="1 2">
    <name type="scientific">Solanum verrucosum</name>
    <dbReference type="NCBI Taxonomy" id="315347"/>
    <lineage>
        <taxon>Eukaryota</taxon>
        <taxon>Viridiplantae</taxon>
        <taxon>Streptophyta</taxon>
        <taxon>Embryophyta</taxon>
        <taxon>Tracheophyta</taxon>
        <taxon>Spermatophyta</taxon>
        <taxon>Magnoliopsida</taxon>
        <taxon>eudicotyledons</taxon>
        <taxon>Gunneridae</taxon>
        <taxon>Pentapetalae</taxon>
        <taxon>asterids</taxon>
        <taxon>lamiids</taxon>
        <taxon>Solanales</taxon>
        <taxon>Solanaceae</taxon>
        <taxon>Solanoideae</taxon>
        <taxon>Solaneae</taxon>
        <taxon>Solanum</taxon>
    </lineage>
</organism>
<protein>
    <submittedName>
        <fullName evidence="1">Uncharacterized protein</fullName>
    </submittedName>
</protein>
<accession>A0AAF0ZXN8</accession>
<reference evidence="1" key="1">
    <citation type="submission" date="2023-08" db="EMBL/GenBank/DDBJ databases">
        <title>A de novo genome assembly of Solanum verrucosum Schlechtendal, a Mexican diploid species geographically isolated from the other diploid A-genome species in potato relatives.</title>
        <authorList>
            <person name="Hosaka K."/>
        </authorList>
    </citation>
    <scope>NUCLEOTIDE SEQUENCE</scope>
    <source>
        <tissue evidence="1">Young leaves</tissue>
    </source>
</reference>
<sequence length="46" mass="5080">MQRANVVADALSSLSMDSVAHVVEERKELTKDVHRLARLGVCLMSI</sequence>
<gene>
    <name evidence="1" type="ORF">MTR67_046908</name>
</gene>